<keyword evidence="2" id="KW-1185">Reference proteome</keyword>
<reference evidence="1 2" key="1">
    <citation type="journal article" date="2019" name="Int. J. Syst. Evol. Microbiol.">
        <title>The Global Catalogue of Microorganisms (GCM) 10K type strain sequencing project: providing services to taxonomists for standard genome sequencing and annotation.</title>
        <authorList>
            <consortium name="The Broad Institute Genomics Platform"/>
            <consortium name="The Broad Institute Genome Sequencing Center for Infectious Disease"/>
            <person name="Wu L."/>
            <person name="Ma J."/>
        </authorList>
    </citation>
    <scope>NUCLEOTIDE SEQUENCE [LARGE SCALE GENOMIC DNA]</scope>
    <source>
        <strain evidence="1 2">JCM 16013</strain>
    </source>
</reference>
<protein>
    <submittedName>
        <fullName evidence="1">Uncharacterized protein</fullName>
    </submittedName>
</protein>
<evidence type="ECO:0000313" key="2">
    <source>
        <dbReference type="Proteomes" id="UP001499854"/>
    </source>
</evidence>
<name>A0ABN2R1G5_9ACTN</name>
<gene>
    <name evidence="1" type="ORF">GCM10009838_18270</name>
</gene>
<dbReference type="EMBL" id="BAAAQM010000007">
    <property type="protein sequence ID" value="GAA1961902.1"/>
    <property type="molecule type" value="Genomic_DNA"/>
</dbReference>
<dbReference type="Proteomes" id="UP001499854">
    <property type="component" value="Unassembled WGS sequence"/>
</dbReference>
<sequence length="98" mass="10777">MDVEQRLLLAAHAPGAGAVGFTVTALPLDLAQDVALRVAICLDRLSRVMWHCYTHPAEAARDDLSDNTEGWGRQLSREELGLITMQQAGRSRPVLVQR</sequence>
<accession>A0ABN2R1G5</accession>
<comment type="caution">
    <text evidence="1">The sequence shown here is derived from an EMBL/GenBank/DDBJ whole genome shotgun (WGS) entry which is preliminary data.</text>
</comment>
<proteinExistence type="predicted"/>
<dbReference type="RefSeq" id="WP_344656503.1">
    <property type="nucleotide sequence ID" value="NZ_BAAAQM010000007.1"/>
</dbReference>
<organism evidence="1 2">
    <name type="scientific">Catenulispora subtropica</name>
    <dbReference type="NCBI Taxonomy" id="450798"/>
    <lineage>
        <taxon>Bacteria</taxon>
        <taxon>Bacillati</taxon>
        <taxon>Actinomycetota</taxon>
        <taxon>Actinomycetes</taxon>
        <taxon>Catenulisporales</taxon>
        <taxon>Catenulisporaceae</taxon>
        <taxon>Catenulispora</taxon>
    </lineage>
</organism>
<evidence type="ECO:0000313" key="1">
    <source>
        <dbReference type="EMBL" id="GAA1961902.1"/>
    </source>
</evidence>